<name>A0ACD5V2T1_AVESA</name>
<reference evidence="1" key="1">
    <citation type="submission" date="2021-05" db="EMBL/GenBank/DDBJ databases">
        <authorList>
            <person name="Scholz U."/>
            <person name="Mascher M."/>
            <person name="Fiebig A."/>
        </authorList>
    </citation>
    <scope>NUCLEOTIDE SEQUENCE [LARGE SCALE GENOMIC DNA]</scope>
</reference>
<dbReference type="EnsemblPlants" id="AVESA.00010b.r2.2DG0365450.1">
    <property type="protein sequence ID" value="AVESA.00010b.r2.2DG0365450.1.CDS.1"/>
    <property type="gene ID" value="AVESA.00010b.r2.2DG0365450"/>
</dbReference>
<organism evidence="1 2">
    <name type="scientific">Avena sativa</name>
    <name type="common">Oat</name>
    <dbReference type="NCBI Taxonomy" id="4498"/>
    <lineage>
        <taxon>Eukaryota</taxon>
        <taxon>Viridiplantae</taxon>
        <taxon>Streptophyta</taxon>
        <taxon>Embryophyta</taxon>
        <taxon>Tracheophyta</taxon>
        <taxon>Spermatophyta</taxon>
        <taxon>Magnoliopsida</taxon>
        <taxon>Liliopsida</taxon>
        <taxon>Poales</taxon>
        <taxon>Poaceae</taxon>
        <taxon>BOP clade</taxon>
        <taxon>Pooideae</taxon>
        <taxon>Poodae</taxon>
        <taxon>Poeae</taxon>
        <taxon>Poeae Chloroplast Group 1 (Aveneae type)</taxon>
        <taxon>Aveninae</taxon>
        <taxon>Avena</taxon>
    </lineage>
</organism>
<proteinExistence type="predicted"/>
<evidence type="ECO:0000313" key="1">
    <source>
        <dbReference type="EnsemblPlants" id="AVESA.00010b.r2.2DG0365450.1.CDS.1"/>
    </source>
</evidence>
<sequence>MEFDWAPVYETARPSIFSVTLIPSNESRAELTSLAMRIAGTVGGLTQDQRDNKIDYALRTMKCVTGFSVGAVVQGQGIAILTCAHGLSEFFKGTDPITPEQINRLFTVRVTCRHNENGFYAAGGDLMNGRRNFTLGRVARIDYSRDLMLVVINRAHLRMHGGAVCNEDHPSMLICPGDPDPATSECLMVSCPRLKADLMSLGRISTRRTTAQLNTVNAVGFNFEILEVQMVGGHGSSGAPLINREGQVIGLLHGGDSSHSYFVGVQHLRAFLLQQGPH</sequence>
<evidence type="ECO:0000313" key="2">
    <source>
        <dbReference type="Proteomes" id="UP001732700"/>
    </source>
</evidence>
<reference evidence="1" key="2">
    <citation type="submission" date="2025-09" db="UniProtKB">
        <authorList>
            <consortium name="EnsemblPlants"/>
        </authorList>
    </citation>
    <scope>IDENTIFICATION</scope>
</reference>
<protein>
    <submittedName>
        <fullName evidence="1">Uncharacterized protein</fullName>
    </submittedName>
</protein>
<dbReference type="Proteomes" id="UP001732700">
    <property type="component" value="Chromosome 2D"/>
</dbReference>
<keyword evidence="2" id="KW-1185">Reference proteome</keyword>
<accession>A0ACD5V2T1</accession>